<evidence type="ECO:0000256" key="3">
    <source>
        <dbReference type="ARBA" id="ARBA00012584"/>
    </source>
</evidence>
<evidence type="ECO:0000259" key="12">
    <source>
        <dbReference type="PROSITE" id="PS51163"/>
    </source>
</evidence>
<dbReference type="InterPro" id="IPR006070">
    <property type="entry name" value="Sua5-like_dom"/>
</dbReference>
<keyword evidence="4" id="KW-0963">Cytoplasm</keyword>
<keyword evidence="7" id="KW-0548">Nucleotidyltransferase</keyword>
<dbReference type="EC" id="2.7.7.87" evidence="3"/>
<evidence type="ECO:0000256" key="9">
    <source>
        <dbReference type="ARBA" id="ARBA00022840"/>
    </source>
</evidence>
<feature type="domain" description="YrdC-like" evidence="12">
    <location>
        <begin position="24"/>
        <end position="210"/>
    </location>
</feature>
<sequence>MLTPNSCTDAINRVSTPNFVKMTQVSLTNLIAGARAGLLVSFPTDTVPALAAIPEKAALIFAAKQRSQDKPLILMAASAEDLWLYVKGDENEYKVWRELADKYWPGGLTLVLPASERVPKVMNPIDPTTIGIRVPNSAIAQNILAQTGPLATTSANFSGQPPLQTMTEIEVQFPKVLTLEYQGEIPGAGVPSTVAKWTGINWQILRQGAIELDISSDN</sequence>
<dbReference type="GO" id="GO:0061710">
    <property type="term" value="F:L-threonylcarbamoyladenylate synthase"/>
    <property type="evidence" value="ECO:0007669"/>
    <property type="project" value="UniProtKB-EC"/>
</dbReference>
<dbReference type="GO" id="GO:0005524">
    <property type="term" value="F:ATP binding"/>
    <property type="evidence" value="ECO:0007669"/>
    <property type="project" value="UniProtKB-KW"/>
</dbReference>
<dbReference type="PANTHER" id="PTHR17490">
    <property type="entry name" value="SUA5"/>
    <property type="match status" value="1"/>
</dbReference>
<dbReference type="GO" id="GO:0000049">
    <property type="term" value="F:tRNA binding"/>
    <property type="evidence" value="ECO:0007669"/>
    <property type="project" value="TreeGrafter"/>
</dbReference>
<comment type="similarity">
    <text evidence="2">Belongs to the SUA5 family.</text>
</comment>
<dbReference type="GO" id="GO:0003725">
    <property type="term" value="F:double-stranded RNA binding"/>
    <property type="evidence" value="ECO:0007669"/>
    <property type="project" value="InterPro"/>
</dbReference>
<dbReference type="SUPFAM" id="SSF55821">
    <property type="entry name" value="YrdC/RibB"/>
    <property type="match status" value="1"/>
</dbReference>
<evidence type="ECO:0000256" key="8">
    <source>
        <dbReference type="ARBA" id="ARBA00022741"/>
    </source>
</evidence>
<evidence type="ECO:0000313" key="13">
    <source>
        <dbReference type="EMBL" id="AUB38590.1"/>
    </source>
</evidence>
<reference evidence="13 14" key="1">
    <citation type="submission" date="2017-11" db="EMBL/GenBank/DDBJ databases">
        <title>Complete genome of a free-living desiccation-tolerant cyanobacterium and its photosynthetic adaptation to extreme terrestrial habitat.</title>
        <authorList>
            <person name="Shang J."/>
        </authorList>
    </citation>
    <scope>NUCLEOTIDE SEQUENCE [LARGE SCALE GENOMIC DNA]</scope>
    <source>
        <strain evidence="13 14">CCNUN1</strain>
    </source>
</reference>
<protein>
    <recommendedName>
        <fullName evidence="10">L-threonylcarbamoyladenylate synthase</fullName>
        <ecNumber evidence="3">2.7.7.87</ecNumber>
    </recommendedName>
    <alternativeName>
        <fullName evidence="10">L-threonylcarbamoyladenylate synthase</fullName>
    </alternativeName>
</protein>
<keyword evidence="5" id="KW-0808">Transferase</keyword>
<gene>
    <name evidence="13" type="ORF">COO91_04560</name>
</gene>
<dbReference type="Pfam" id="PF01300">
    <property type="entry name" value="Sua5_yciO_yrdC"/>
    <property type="match status" value="1"/>
</dbReference>
<dbReference type="Gene3D" id="3.90.870.10">
    <property type="entry name" value="DHBP synthase"/>
    <property type="match status" value="1"/>
</dbReference>
<keyword evidence="8" id="KW-0547">Nucleotide-binding</keyword>
<comment type="catalytic activity">
    <reaction evidence="11">
        <text>L-threonine + hydrogencarbonate + ATP = L-threonylcarbamoyladenylate + diphosphate + H2O</text>
        <dbReference type="Rhea" id="RHEA:36407"/>
        <dbReference type="ChEBI" id="CHEBI:15377"/>
        <dbReference type="ChEBI" id="CHEBI:17544"/>
        <dbReference type="ChEBI" id="CHEBI:30616"/>
        <dbReference type="ChEBI" id="CHEBI:33019"/>
        <dbReference type="ChEBI" id="CHEBI:57926"/>
        <dbReference type="ChEBI" id="CHEBI:73682"/>
        <dbReference type="EC" id="2.7.7.87"/>
    </reaction>
</comment>
<dbReference type="KEGG" id="nfl:COO91_04560"/>
<organism evidence="13 14">
    <name type="scientific">Nostoc flagelliforme CCNUN1</name>
    <dbReference type="NCBI Taxonomy" id="2038116"/>
    <lineage>
        <taxon>Bacteria</taxon>
        <taxon>Bacillati</taxon>
        <taxon>Cyanobacteriota</taxon>
        <taxon>Cyanophyceae</taxon>
        <taxon>Nostocales</taxon>
        <taxon>Nostocaceae</taxon>
        <taxon>Nostoc</taxon>
    </lineage>
</organism>
<proteinExistence type="inferred from homology"/>
<evidence type="ECO:0000256" key="11">
    <source>
        <dbReference type="ARBA" id="ARBA00048366"/>
    </source>
</evidence>
<dbReference type="EMBL" id="CP024785">
    <property type="protein sequence ID" value="AUB38590.1"/>
    <property type="molecule type" value="Genomic_DNA"/>
</dbReference>
<evidence type="ECO:0000256" key="10">
    <source>
        <dbReference type="ARBA" id="ARBA00029774"/>
    </source>
</evidence>
<dbReference type="PROSITE" id="PS51163">
    <property type="entry name" value="YRDC"/>
    <property type="match status" value="1"/>
</dbReference>
<keyword evidence="6" id="KW-0819">tRNA processing</keyword>
<comment type="subcellular location">
    <subcellularLocation>
        <location evidence="1">Cytoplasm</location>
    </subcellularLocation>
</comment>
<accession>A0A2K8STB3</accession>
<keyword evidence="9" id="KW-0067">ATP-binding</keyword>
<dbReference type="PANTHER" id="PTHR17490:SF16">
    <property type="entry name" value="THREONYLCARBAMOYL-AMP SYNTHASE"/>
    <property type="match status" value="1"/>
</dbReference>
<name>A0A2K8STB3_9NOSO</name>
<evidence type="ECO:0000256" key="7">
    <source>
        <dbReference type="ARBA" id="ARBA00022695"/>
    </source>
</evidence>
<evidence type="ECO:0000256" key="6">
    <source>
        <dbReference type="ARBA" id="ARBA00022694"/>
    </source>
</evidence>
<dbReference type="InterPro" id="IPR017945">
    <property type="entry name" value="DHBP_synth_RibB-like_a/b_dom"/>
</dbReference>
<dbReference type="InterPro" id="IPR050156">
    <property type="entry name" value="TC-AMP_synthase_SUA5"/>
</dbReference>
<dbReference type="AlphaFoldDB" id="A0A2K8STB3"/>
<evidence type="ECO:0000256" key="2">
    <source>
        <dbReference type="ARBA" id="ARBA00007663"/>
    </source>
</evidence>
<evidence type="ECO:0000256" key="4">
    <source>
        <dbReference type="ARBA" id="ARBA00022490"/>
    </source>
</evidence>
<dbReference type="GO" id="GO:0008033">
    <property type="term" value="P:tRNA processing"/>
    <property type="evidence" value="ECO:0007669"/>
    <property type="project" value="UniProtKB-KW"/>
</dbReference>
<keyword evidence="14" id="KW-1185">Reference proteome</keyword>
<evidence type="ECO:0000313" key="14">
    <source>
        <dbReference type="Proteomes" id="UP000232003"/>
    </source>
</evidence>
<evidence type="ECO:0000256" key="5">
    <source>
        <dbReference type="ARBA" id="ARBA00022679"/>
    </source>
</evidence>
<dbReference type="Proteomes" id="UP000232003">
    <property type="component" value="Chromosome"/>
</dbReference>
<dbReference type="GO" id="GO:0005737">
    <property type="term" value="C:cytoplasm"/>
    <property type="evidence" value="ECO:0007669"/>
    <property type="project" value="UniProtKB-SubCell"/>
</dbReference>
<evidence type="ECO:0000256" key="1">
    <source>
        <dbReference type="ARBA" id="ARBA00004496"/>
    </source>
</evidence>
<dbReference type="GO" id="GO:0006450">
    <property type="term" value="P:regulation of translational fidelity"/>
    <property type="evidence" value="ECO:0007669"/>
    <property type="project" value="TreeGrafter"/>
</dbReference>